<dbReference type="Proteomes" id="UP000078292">
    <property type="component" value="Unassembled WGS sequence"/>
</dbReference>
<evidence type="ECO:0000313" key="3">
    <source>
        <dbReference type="EMBL" id="OAV62416.1"/>
    </source>
</evidence>
<dbReference type="AlphaFoldDB" id="A0A1B7M1E0"/>
<dbReference type="RefSeq" id="WP_043057122.1">
    <property type="nucleotide sequence ID" value="NZ_LXEY01000012.1"/>
</dbReference>
<evidence type="ECO:0000256" key="2">
    <source>
        <dbReference type="SAM" id="SignalP"/>
    </source>
</evidence>
<feature type="region of interest" description="Disordered" evidence="1">
    <location>
        <begin position="34"/>
        <end position="55"/>
    </location>
</feature>
<keyword evidence="2" id="KW-0732">Signal</keyword>
<keyword evidence="4" id="KW-1185">Reference proteome</keyword>
<reference evidence="3 4" key="1">
    <citation type="submission" date="2016-04" db="EMBL/GenBank/DDBJ databases">
        <title>First whole genome shotgun sequence of the bacterium Enteractinococcus sp. strain UASWS1574.</title>
        <authorList>
            <person name="Crovadore J."/>
            <person name="Chablais R."/>
            <person name="Lefort F."/>
        </authorList>
    </citation>
    <scope>NUCLEOTIDE SEQUENCE [LARGE SCALE GENOMIC DNA]</scope>
    <source>
        <strain evidence="3 4">UASWS1574</strain>
    </source>
</reference>
<comment type="caution">
    <text evidence="3">The sequence shown here is derived from an EMBL/GenBank/DDBJ whole genome shotgun (WGS) entry which is preliminary data.</text>
</comment>
<protein>
    <recommendedName>
        <fullName evidence="5">Pyrrolo-quinoline quinone</fullName>
    </recommendedName>
</protein>
<evidence type="ECO:0000313" key="4">
    <source>
        <dbReference type="Proteomes" id="UP000078292"/>
    </source>
</evidence>
<proteinExistence type="predicted"/>
<feature type="signal peptide" evidence="2">
    <location>
        <begin position="1"/>
        <end position="20"/>
    </location>
</feature>
<dbReference type="OrthoDB" id="3422572at2"/>
<evidence type="ECO:0008006" key="5">
    <source>
        <dbReference type="Google" id="ProtNLM"/>
    </source>
</evidence>
<organism evidence="3 4">
    <name type="scientific">Enteractinococcus helveticum</name>
    <dbReference type="NCBI Taxonomy" id="1837282"/>
    <lineage>
        <taxon>Bacteria</taxon>
        <taxon>Bacillati</taxon>
        <taxon>Actinomycetota</taxon>
        <taxon>Actinomycetes</taxon>
        <taxon>Micrococcales</taxon>
        <taxon>Micrococcaceae</taxon>
    </lineage>
</organism>
<name>A0A1B7M1E0_9MICC</name>
<dbReference type="STRING" id="1837282.A6F49_06825"/>
<accession>A0A1B7M1E0</accession>
<evidence type="ECO:0000256" key="1">
    <source>
        <dbReference type="SAM" id="MobiDB-lite"/>
    </source>
</evidence>
<gene>
    <name evidence="3" type="ORF">A6F49_06825</name>
</gene>
<dbReference type="EMBL" id="LXEY01000012">
    <property type="protein sequence ID" value="OAV62416.1"/>
    <property type="molecule type" value="Genomic_DNA"/>
</dbReference>
<feature type="chain" id="PRO_5038346017" description="Pyrrolo-quinoline quinone" evidence="2">
    <location>
        <begin position="21"/>
        <end position="418"/>
    </location>
</feature>
<sequence>MVLLHSILPRRRWRFGAALAAAVLLSACGSGGDSSQGQTLPDYDPAPAQVNSPATEVKKDELRVPLQFTHQALVAPGWQTPPHGADDVFLSAGHNDDILTFRAVDDTGTILWEAQRPLSCTGFTLTTADDEQSYAVLTDIDADVQTFGHTVAAAYDLQTGDQSWGPVEVPGPHHGPGIVFAAPSEEAMGESGPQVVLDPATGDVLIDERETPEVAILGEFHGIVLLVVDEQVQAHSASGLAQDGLTGQPKWSIPLDDYAWDTQRLTAKAPTPNPIAEEQSGGVLIGTDDTDRILVTLTDGQVIADQLSAAGQDPSSQTWVTIGKNIVGYDVEEHKLYEESHNGADLIGVGAAIAYLRNAEGNVEARNVLTGAIGRSYDPQDAGVLTVPSVITATGAGILEADDEYYLVPAASAEDHEG</sequence>